<accession>A0A8B8BFN9</accession>
<feature type="compositionally biased region" description="Polar residues" evidence="1">
    <location>
        <begin position="28"/>
        <end position="37"/>
    </location>
</feature>
<evidence type="ECO:0000313" key="3">
    <source>
        <dbReference type="RefSeq" id="XP_022302175.1"/>
    </source>
</evidence>
<reference evidence="3" key="1">
    <citation type="submission" date="2025-08" db="UniProtKB">
        <authorList>
            <consortium name="RefSeq"/>
        </authorList>
    </citation>
    <scope>IDENTIFICATION</scope>
    <source>
        <tissue evidence="3">Whole sample</tissue>
    </source>
</reference>
<keyword evidence="2" id="KW-1185">Reference proteome</keyword>
<sequence length="239" mass="27458">MQLNLKSVPLSVRNSEVSDKLPNKKPRTNSGEMSPNGASEVIDTGELKIIQESLREIKDTMVKKSDIKDIVSAILSELKGEIKEEIISEIKGEINGEIKQEFETKLEEKAKHFELQSKEIADGLNLDLETLREKFHAQSSEFRRMSQQLKQCLFTAKLEEKAKHFELQSKEIADGLNLDLETLREKFHAQSSEFRRMSQQLKQCLFTAKFALKLSNNNQQYSQKNNIKFTNWGKAKPKT</sequence>
<proteinExistence type="predicted"/>
<dbReference type="KEGG" id="cvn:111110107"/>
<dbReference type="RefSeq" id="XP_022302175.1">
    <property type="nucleotide sequence ID" value="XM_022446467.1"/>
</dbReference>
<dbReference type="Proteomes" id="UP000694844">
    <property type="component" value="Chromosome 8"/>
</dbReference>
<dbReference type="AlphaFoldDB" id="A0A8B8BFN9"/>
<evidence type="ECO:0000313" key="2">
    <source>
        <dbReference type="Proteomes" id="UP000694844"/>
    </source>
</evidence>
<evidence type="ECO:0000256" key="1">
    <source>
        <dbReference type="SAM" id="MobiDB-lite"/>
    </source>
</evidence>
<organism evidence="2 3">
    <name type="scientific">Crassostrea virginica</name>
    <name type="common">Eastern oyster</name>
    <dbReference type="NCBI Taxonomy" id="6565"/>
    <lineage>
        <taxon>Eukaryota</taxon>
        <taxon>Metazoa</taxon>
        <taxon>Spiralia</taxon>
        <taxon>Lophotrochozoa</taxon>
        <taxon>Mollusca</taxon>
        <taxon>Bivalvia</taxon>
        <taxon>Autobranchia</taxon>
        <taxon>Pteriomorphia</taxon>
        <taxon>Ostreida</taxon>
        <taxon>Ostreoidea</taxon>
        <taxon>Ostreidae</taxon>
        <taxon>Crassostrea</taxon>
    </lineage>
</organism>
<name>A0A8B8BFN9_CRAVI</name>
<gene>
    <name evidence="3" type="primary">LOC111110107</name>
</gene>
<dbReference type="GeneID" id="111110107"/>
<protein>
    <submittedName>
        <fullName evidence="3">Uncharacterized protein LOC111110107 isoform X1</fullName>
    </submittedName>
</protein>
<feature type="region of interest" description="Disordered" evidence="1">
    <location>
        <begin position="1"/>
        <end position="39"/>
    </location>
</feature>